<evidence type="ECO:0000256" key="1">
    <source>
        <dbReference type="SAM" id="MobiDB-lite"/>
    </source>
</evidence>
<feature type="compositionally biased region" description="Basic and acidic residues" evidence="1">
    <location>
        <begin position="59"/>
        <end position="81"/>
    </location>
</feature>
<feature type="compositionally biased region" description="Polar residues" evidence="1">
    <location>
        <begin position="37"/>
        <end position="51"/>
    </location>
</feature>
<feature type="region of interest" description="Disordered" evidence="1">
    <location>
        <begin position="1"/>
        <end position="98"/>
    </location>
</feature>
<protein>
    <submittedName>
        <fullName evidence="2">Uncharacterized protein</fullName>
    </submittedName>
</protein>
<feature type="region of interest" description="Disordered" evidence="1">
    <location>
        <begin position="114"/>
        <end position="137"/>
    </location>
</feature>
<proteinExistence type="predicted"/>
<evidence type="ECO:0000313" key="2">
    <source>
        <dbReference type="EMBL" id="KAJ1139265.1"/>
    </source>
</evidence>
<sequence>MQRYPGIRKNGSLKRSSCPREGPRLRNRNKAAGQNGGPTETPQLTLNTSGKQEGRPAPTRKEEKETWRKRPAAEPTPEHRTRREKHIADMAPPLNQTIKEKQDAVRAVASLGLRGAASPHRSESLSEQDSGQMKSLAPHRTQLIASHESLQGHQMKSFETSMKNRACPNEGPVTDKEGSRGKRCSSTGSTDMRLIHNPPTASITGAPGLGDRNT</sequence>
<dbReference type="EMBL" id="JANPWB010000010">
    <property type="protein sequence ID" value="KAJ1139265.1"/>
    <property type="molecule type" value="Genomic_DNA"/>
</dbReference>
<evidence type="ECO:0000313" key="3">
    <source>
        <dbReference type="Proteomes" id="UP001066276"/>
    </source>
</evidence>
<organism evidence="2 3">
    <name type="scientific">Pleurodeles waltl</name>
    <name type="common">Iberian ribbed newt</name>
    <dbReference type="NCBI Taxonomy" id="8319"/>
    <lineage>
        <taxon>Eukaryota</taxon>
        <taxon>Metazoa</taxon>
        <taxon>Chordata</taxon>
        <taxon>Craniata</taxon>
        <taxon>Vertebrata</taxon>
        <taxon>Euteleostomi</taxon>
        <taxon>Amphibia</taxon>
        <taxon>Batrachia</taxon>
        <taxon>Caudata</taxon>
        <taxon>Salamandroidea</taxon>
        <taxon>Salamandridae</taxon>
        <taxon>Pleurodelinae</taxon>
        <taxon>Pleurodeles</taxon>
    </lineage>
</organism>
<name>A0AAV7QLV0_PLEWA</name>
<comment type="caution">
    <text evidence="2">The sequence shown here is derived from an EMBL/GenBank/DDBJ whole genome shotgun (WGS) entry which is preliminary data.</text>
</comment>
<accession>A0AAV7QLV0</accession>
<keyword evidence="3" id="KW-1185">Reference proteome</keyword>
<reference evidence="2" key="1">
    <citation type="journal article" date="2022" name="bioRxiv">
        <title>Sequencing and chromosome-scale assembly of the giantPleurodeles waltlgenome.</title>
        <authorList>
            <person name="Brown T."/>
            <person name="Elewa A."/>
            <person name="Iarovenko S."/>
            <person name="Subramanian E."/>
            <person name="Araus A.J."/>
            <person name="Petzold A."/>
            <person name="Susuki M."/>
            <person name="Suzuki K.-i.T."/>
            <person name="Hayashi T."/>
            <person name="Toyoda A."/>
            <person name="Oliveira C."/>
            <person name="Osipova E."/>
            <person name="Leigh N.D."/>
            <person name="Simon A."/>
            <person name="Yun M.H."/>
        </authorList>
    </citation>
    <scope>NUCLEOTIDE SEQUENCE</scope>
    <source>
        <strain evidence="2">20211129_DDA</strain>
        <tissue evidence="2">Liver</tissue>
    </source>
</reference>
<dbReference type="AlphaFoldDB" id="A0AAV7QLV0"/>
<dbReference type="Proteomes" id="UP001066276">
    <property type="component" value="Chromosome 6"/>
</dbReference>
<gene>
    <name evidence="2" type="ORF">NDU88_005640</name>
</gene>
<feature type="region of interest" description="Disordered" evidence="1">
    <location>
        <begin position="161"/>
        <end position="214"/>
    </location>
</feature>